<dbReference type="Proteomes" id="UP000448575">
    <property type="component" value="Unassembled WGS sequence"/>
</dbReference>
<dbReference type="AlphaFoldDB" id="A0A6N9HHQ8"/>
<evidence type="ECO:0000313" key="3">
    <source>
        <dbReference type="Proteomes" id="UP000448575"/>
    </source>
</evidence>
<name>A0A6N9HHQ8_9BURK</name>
<reference evidence="2 3" key="1">
    <citation type="submission" date="2019-12" db="EMBL/GenBank/DDBJ databases">
        <title>Novel species isolated from a subtropical stream in China.</title>
        <authorList>
            <person name="Lu H."/>
        </authorList>
    </citation>
    <scope>NUCLEOTIDE SEQUENCE [LARGE SCALE GENOMIC DNA]</scope>
    <source>
        <strain evidence="2 3">DS3</strain>
    </source>
</reference>
<proteinExistence type="predicted"/>
<protein>
    <submittedName>
        <fullName evidence="2">DUF4124 domain-containing protein</fullName>
    </submittedName>
</protein>
<dbReference type="EMBL" id="WWCJ01000006">
    <property type="protein sequence ID" value="MYN02562.1"/>
    <property type="molecule type" value="Genomic_DNA"/>
</dbReference>
<sequence length="115" mass="11863">MIAVALIMGVLGAVAAFALISMRNDRNLFAEGFNQAKAKAAQVAAPVTPAVAAPAPLRKCVIHGKTVISNTECADQGSVIKVHETRGIEAPKAPPKPAPEAPQGATDRAIEQATR</sequence>
<feature type="region of interest" description="Disordered" evidence="1">
    <location>
        <begin position="84"/>
        <end position="115"/>
    </location>
</feature>
<comment type="caution">
    <text evidence="2">The sequence shown here is derived from an EMBL/GenBank/DDBJ whole genome shotgun (WGS) entry which is preliminary data.</text>
</comment>
<organism evidence="2 3">
    <name type="scientific">Pseudoduganella guangdongensis</name>
    <dbReference type="NCBI Taxonomy" id="2692179"/>
    <lineage>
        <taxon>Bacteria</taxon>
        <taxon>Pseudomonadati</taxon>
        <taxon>Pseudomonadota</taxon>
        <taxon>Betaproteobacteria</taxon>
        <taxon>Burkholderiales</taxon>
        <taxon>Oxalobacteraceae</taxon>
        <taxon>Telluria group</taxon>
        <taxon>Pseudoduganella</taxon>
    </lineage>
</organism>
<evidence type="ECO:0000256" key="1">
    <source>
        <dbReference type="SAM" id="MobiDB-lite"/>
    </source>
</evidence>
<evidence type="ECO:0000313" key="2">
    <source>
        <dbReference type="EMBL" id="MYN02562.1"/>
    </source>
</evidence>
<accession>A0A6N9HHQ8</accession>
<keyword evidence="3" id="KW-1185">Reference proteome</keyword>
<gene>
    <name evidence="2" type="ORF">GTP41_10670</name>
</gene>